<keyword evidence="2" id="KW-1185">Reference proteome</keyword>
<dbReference type="EnsemblPlants" id="AVESA.00010b.r2.2AG0259980.1">
    <property type="protein sequence ID" value="AVESA.00010b.r2.2AG0259980.1.CDS.1"/>
    <property type="gene ID" value="AVESA.00010b.r2.2AG0259980"/>
</dbReference>
<reference evidence="1" key="2">
    <citation type="submission" date="2025-09" db="UniProtKB">
        <authorList>
            <consortium name="EnsemblPlants"/>
        </authorList>
    </citation>
    <scope>IDENTIFICATION</scope>
</reference>
<name>A0ACD5UIX5_AVESA</name>
<proteinExistence type="predicted"/>
<accession>A0ACD5UIX5</accession>
<reference evidence="1" key="1">
    <citation type="submission" date="2021-05" db="EMBL/GenBank/DDBJ databases">
        <authorList>
            <person name="Scholz U."/>
            <person name="Mascher M."/>
            <person name="Fiebig A."/>
        </authorList>
    </citation>
    <scope>NUCLEOTIDE SEQUENCE [LARGE SCALE GENOMIC DNA]</scope>
</reference>
<evidence type="ECO:0000313" key="1">
    <source>
        <dbReference type="EnsemblPlants" id="AVESA.00010b.r2.2AG0259980.1.CDS.1"/>
    </source>
</evidence>
<evidence type="ECO:0000313" key="2">
    <source>
        <dbReference type="Proteomes" id="UP001732700"/>
    </source>
</evidence>
<organism evidence="1 2">
    <name type="scientific">Avena sativa</name>
    <name type="common">Oat</name>
    <dbReference type="NCBI Taxonomy" id="4498"/>
    <lineage>
        <taxon>Eukaryota</taxon>
        <taxon>Viridiplantae</taxon>
        <taxon>Streptophyta</taxon>
        <taxon>Embryophyta</taxon>
        <taxon>Tracheophyta</taxon>
        <taxon>Spermatophyta</taxon>
        <taxon>Magnoliopsida</taxon>
        <taxon>Liliopsida</taxon>
        <taxon>Poales</taxon>
        <taxon>Poaceae</taxon>
        <taxon>BOP clade</taxon>
        <taxon>Pooideae</taxon>
        <taxon>Poodae</taxon>
        <taxon>Poeae</taxon>
        <taxon>Poeae Chloroplast Group 1 (Aveneae type)</taxon>
        <taxon>Aveninae</taxon>
        <taxon>Avena</taxon>
    </lineage>
</organism>
<sequence length="323" mass="35938">MGATCSRSSPPPTETLLVMIPEYSKLLRVPGRTIQDFIFFRGLKWDVEVKAIPKEEGDAVAADYLQLEVNSRNRESALGMVMSIEILDDTGQHTVFHTETSRGSCEEKHGYLMLRVHRNELEASSCVCRDDDSLTARYTLKEQHPKKSNRRRHLLLGTWPSSKSKTRQLLPAADPLPAAASHALTVRSLSELKAALLRNQWTFSTRFAVGGGTWFLALNPTRAAVHLALATKDDDETRITAEFSFALQGAVNVQSHKMRHTFDRAIPYYKFEYQPPEEPSTPSTDDDSLVVRCCLAVIPAAAVDPIAVPPRIESLLTPLLNNG</sequence>
<dbReference type="Proteomes" id="UP001732700">
    <property type="component" value="Chromosome 2A"/>
</dbReference>
<protein>
    <submittedName>
        <fullName evidence="1">Uncharacterized protein</fullName>
    </submittedName>
</protein>